<dbReference type="SMART" id="SM00409">
    <property type="entry name" value="IG"/>
    <property type="match status" value="9"/>
</dbReference>
<reference evidence="4" key="1">
    <citation type="submission" date="2025-08" db="UniProtKB">
        <authorList>
            <consortium name="RefSeq"/>
        </authorList>
    </citation>
    <scope>IDENTIFICATION</scope>
    <source>
        <tissue evidence="4">Whole sample</tissue>
    </source>
</reference>
<feature type="domain" description="Immunoglobulin" evidence="2">
    <location>
        <begin position="872"/>
        <end position="983"/>
    </location>
</feature>
<dbReference type="KEGG" id="cvn:111100993"/>
<evidence type="ECO:0000313" key="3">
    <source>
        <dbReference type="Proteomes" id="UP000694844"/>
    </source>
</evidence>
<feature type="transmembrane region" description="Helical" evidence="1">
    <location>
        <begin position="89"/>
        <end position="112"/>
    </location>
</feature>
<dbReference type="GeneID" id="111100993"/>
<dbReference type="RefSeq" id="XP_022288901.1">
    <property type="nucleotide sequence ID" value="XM_022433193.1"/>
</dbReference>
<keyword evidence="1" id="KW-0812">Transmembrane</keyword>
<feature type="domain" description="Immunoglobulin" evidence="2">
    <location>
        <begin position="177"/>
        <end position="288"/>
    </location>
</feature>
<evidence type="ECO:0000256" key="1">
    <source>
        <dbReference type="SAM" id="Phobius"/>
    </source>
</evidence>
<protein>
    <submittedName>
        <fullName evidence="4">Uncharacterized protein LOC111100993 isoform X1</fullName>
    </submittedName>
</protein>
<name>A0A8B8ABP2_CRAVI</name>
<feature type="domain" description="Immunoglobulin" evidence="2">
    <location>
        <begin position="407"/>
        <end position="520"/>
    </location>
</feature>
<feature type="domain" description="Immunoglobulin" evidence="2">
    <location>
        <begin position="1337"/>
        <end position="1448"/>
    </location>
</feature>
<accession>A0A8B8ABP2</accession>
<feature type="domain" description="Immunoglobulin" evidence="2">
    <location>
        <begin position="3198"/>
        <end position="3310"/>
    </location>
</feature>
<dbReference type="Proteomes" id="UP000694844">
    <property type="component" value="Chromosome 6"/>
</dbReference>
<feature type="domain" description="Immunoglobulin" evidence="2">
    <location>
        <begin position="2266"/>
        <end position="2378"/>
    </location>
</feature>
<feature type="domain" description="Immunoglobulin" evidence="2">
    <location>
        <begin position="2732"/>
        <end position="2844"/>
    </location>
</feature>
<keyword evidence="3" id="KW-1185">Reference proteome</keyword>
<feature type="domain" description="Immunoglobulin" evidence="2">
    <location>
        <begin position="4130"/>
        <end position="4241"/>
    </location>
</feature>
<sequence length="4587" mass="511436">MEQVHNHIVPFEHSIIDNYGPFSSDIYHAAEDDHFNDVHHHHHGDRGEEVLVHHHDFLPPWWAVPENWSIDDPSDDQPEPTPDPSSGRIIGLVIAALVVLALVAGALIYFFWPPPYPGDPSEECEDLPPRFGKNCEFRCHCLNLTEFCDKQTGRCTSGCMHGWLGESCQIISSVFDKTTLTARSQSRHTVTCSVYKLWYSWTYVSLAVYNETETLTLINVTQSDVITVSDQRLNATLEKSPRPEEADTVLFEFEFQEDDCDLIGLYECQFEMTDHFNTTFANLSLFVQELSSNLQIWNKNEYVQGAIDNIKCSLQSASLQQSVSVIFVDRNNITHNSTAVQVSHRVNASNINCRNWTEFVFQFNATQELHQLTAKCSMIESTSGILIESDGVVITIVSGIVNVLLEPKHQVGVLGSTVHMFCHANVSHYSWKVIHLDFKNSSLSQRLISVFYNETNKLLGDTINATVISDNAIVNISYILNIREEAMVCFMDGEYWCDIEFNDDTIHTTNDKGTLSVTVRPSITEFLVEDYYYSNSNHTLSCTATFGDNSTSDLNLQLCSDNSYKPITDYPAFFISYSSEWVDLEKCTRQKTLLYTFNFTEIINGTSLRCIGTDTDLNGNDSTECFSLRLQSPVIIKMIPQVLPVGSNITSELVCSIPYKGYEWSFVYILMHSSTDSNVMLNVSNDGMINSYYSRVNGSLSLDDQFINITVIFDARPGAELCQLNQTYTCDIKLDDSLIGTVAANSTVILEIPVTNVNIHMQSQYQYGNEDWINCTTNIMDSSKASMYLEVCYNGSTFLPITNVTSSLEVDAVSDWVNCSLQRMEGYHFHFNSKANVSMRCRVDDHYFNTSLTSRCVLPNISVPLVHVEIEPKTQEGLLGSSVEIYCHANVSQFKWKVMYLDFKNTTSTQRLISLMHNESSKVIGDMLNATLIRSDVVVNISFVWHILDKSMVCLTDGEYSCHIEFFDDAIQTTSDQGTLTVSAPPRISNFLVEDHYISESNHSLSCTVVYDANSTINLELQFCNNNTFKPITTDPLFTTRQFPELKVVGLCIRQRTVLYTFNFTQVSAGLFLRCSVTDYSLNINKTTECVPLFLQPPVRVQMLPSVLLLRSNVTTALLCSIPYRGYAWSSVKIQHQNKTDTTDILSLTNNGSIFSTNSRVNGSVSMDDYFINITVVFDARPGSGLCQLNQTYTCDINLEDSLIGTVAANSTVILEIPVSAVIIHMLSQYLYGNADWINCTTDMMDSSKTSMHLEVCYNESMFLPITNVTSSLEVDVVSNWENCSLQWMESYRFHFNSKTNVSMRCRVDDHYFNTSVTSRCVLPNISVPLVQVEIKPTTLEGLLGSSVEIYCHANVSQFKWKVMHLDFKNKTSTQRLVSLMYNESSKVIGDKFNATMMKSDVVVNISFVLHIMDKSMVCLMDGEYSCHIEFFDDAIQTTSDQGTLTVSAPPRISDFDVKDHYISESNHSLGCTAIFDANSTIDLELQFCSNNSFKPITADPVFTLSQVSSFEVLGMCVRQRTVLYTFNFTQVSAGHFLRCSVTDYSLNINKTTECVPLFLQPPVRIQMLPSVLSLSSNSTTALVCSIPYRGYPWFSVYIQQQNKTDSNNILSLTKNSSVISTNSRVNGSVSMDDQFINITVVFDARSGAGLCQLNQTYTCDINLQDSLIGTVAATSTVILEIPVTDVNIHMQPHYQYGIEDWINCTAKVMDSSTTSMYLEVCHNESSFLPIEYITTVLDNPYSLKSENCSLEKTQSHRFIFNSNINVSMRCRVYDHYSNSSTTSVCNRPNITTAMVYVELQPEHQTGLFRSTIEMFCVANVSNFSWKVIHLDFRNSTSFRRLVSVFQNKSKNILNYDFNATVITNDLIVNISYTVHISDEAMMCSMDGEYFCDIELTDGAIETTNNKGTLSLPVRPTITEFFVKDFYYSYSNHSLSCTASFGDNSTAGLELQLCLDGSYKPITDDPAFTLNHSSDDESGECSYRRTVSYSFSFTQVSNGTSVRCVGTDSDLNENVTTECFPLILQPPVLVSMMPSVLSLSPNIPVELVCSIAYRGYKWSSVYILHQNSPTLAVILNVTNDGGISSTNERINGSVSISEEFINVTVSFNTSSGSGLCQLNQSYVCDIDLMDTSIGTVAANSTLILDIPVSDVNIHLQPQYEYGTEDWINCTANVMDSSAASMILEVCHNESTFLPIEDISTILENSTISMNENCSVQLIRRYHFNFDSNINVSMRCSVRDHYYNTSTSSVCMIPNITTPMVRIEFQPKLQVGLLGSTVHMFCHAYVSLFRWKVIHLQFKNSTSSPIRLISILQNNTITILDNNINATVVSKDTTVNISYILNIIDESMVCSMDGEYSCEIEFTDSAIQTTSDKGTLSVTARPTISQFVVQDYYYSNSTHNLSCTTTFGDNSTTISEIQLCLGASFKSILEDPAFTLNQSSDNEASRKCLRQKTVLYTFNFTQVSNGTSVRCVGTDSDLNENVTTECFPLILQPPVLVSMMPSVLSLSPNIPVELVCSIAYRGYKWSSVYILHQNSPTLAVILNVTNDGEISSTNERINGSVSISEEFINVTVSFNTSSGSGLCQLNQSYVCDIDLMDTSIGTVAANSTLILDIPVSDVKIHLQPQYEYGTEDWINCTANVMDSSAASMILEVCHNESTSLPIEDISTILENSTISMNENCSVQLIRRYHFNFDSNINVSMRCSVHDHYYNTSTSSVCMIPNITTPMVRVELQPKFQVGLLGSTVHMFCHAYVSLFRWKVIHLQFKNSTSSPIRLISILHNNTITILDNNINATVVSKDTTVNISYILNIIDESMVCSMDGEYSCEIEFTDSAIQTTSDKGTLSVTARPTISQFAVQDYYYRNSNHNLSCTATFGDNSTTSSEIQLCLGASFKPILEDPAFTLNQSSDNEASRKCLRQKTVSYTFNFTQVSNGTSVRCVGTDDDLKENDTTECVQLILQPPVVCNMMPSVLFLRPNTDQVFVCIIPYRGYKWSSVNILQQNSSDTTVILSVSSDGMMISNHTRINGSVFINEEYINVTVSFDSSSGSGLCQLNQSYVCDINLMDSSVGSVSANSTLILDIPVSDVKIHLLPQYEYGTKDWINCTANVMDSSATSMFLEVCHNESTFLSFEDISTILENSTTSKNENCSVRLIRRYRFNFNSNINVSMRCRVHDHFSNTSTTSVCLLPNMTTPMVRVEFQPKFQVGLLGSTVQMFCNANVSLFSWKVIHLQFKNSSSSAIKLISVLHNNTITILDNNINATVFSNDTTVNISYTLNINDESMVCSMDGEYSCEIEFTDDAIQSTSDKGTLSVTAGPTISQFAVQDYYYSNSNHSLSCTATFEDNSTTGLDIQLCLGSLFKPILEDPAFTLNQSSDNEASGKCLLQKTVSYTFSFLTVSNGTSVRCVGTDDDLKENATTECVPLILQPPVVCNMMPSVLFLSPNTDKVFVCSIPYRGYKWSSVNILHQNSSDFTVILSVSSDRMITSNHTRINGSVIINEEYINVTVSFDSSSGSGLCQLNQSYVCDINLMDLSIGTHAAYSTLILDIPVSDVNIHLQPQYEYGTEDWINCTANVMDSSVASVFLEVCHNESTSLPVEDISTILENSTTSKNENCSVQLIRLYRFNFNSNINVSMQCRVHDQSSNTSMTSVCMLPNITTPIVRVDFQPNFQVGLLGSTVQMFCQAYVSLFRWKVIHLQFKNSSSSAIRLVSVLHDNTITVLDNNINATVFSNDTSVNISYILNINDESMVCSMDGEYSCEIEFTDDAIQSTSDKGTLSVTAGPTISQFAVQDYYYKHSNHSLSCTATFGDNSTTGLDIQVCLGSLYKPILEDPAFTLNQSSDNEASGKCLRQKTVSYTFSFLQVSNGTSVRCVGTDDDLKENATTECVPLILQPPVVCNMIPPVLFLSPNTDKVFVCSIPYRGYEWSSVNILQKYSSDSAVILSVSSDRMITSNHTRINGSVIINEEYINVTVSFNSSSGSGLCQLNQSYVCDISLLDTSIGTTAANSSIILDIPMSDVEIHFQTQYEYGTADWVNCTASVIDSSAVFMFLEVCHNESTFLPIEDIATVLQNLTTSKGENCSVQKMQSYLFILTSNTNVSMRCRVDNYYANTSTTSACIMPNITTPLVNIKLQPEDQVGLLGETVQMFCSANISNFTWTVIHLDLKNSTSSKRLVSVLHNETNDYIGNLINATIISNIEILNISYVFNITNETIACSMDGEYSCDIEFTNNAIQTKSTKGNLSVTARPTITEFVVSDYYFSISNHSLSCTASFGDDSTLKLGLELCQNSSYKPITDDPTFTLSHTSNDKAVDQCTNQRTVAYYFNFTQVSNGTSLRCSAIAENLNITVVTNCFPVVLKSPDIAVIVEPTSQKGLQEATIEIICHANISNYKWKAIYLDYANDSTGRRMISVLPNDSNSLIKNEVNATVLSRNEIVNISFAIRVPKMMTDCTIEVELTCIFEFQDETVERRNDTGTVIVQATPRNLAMELQDLYLTFDPATINCTATLNPNITKVFLIGNKTNQIIVIPTTEELTFVEPATKDGCNPNVRVEFKVAYPDWLQYSSWACMVEDKDYGKNFTSEFRIPKILIIN</sequence>
<dbReference type="InterPro" id="IPR003599">
    <property type="entry name" value="Ig_sub"/>
</dbReference>
<gene>
    <name evidence="4" type="primary">LOC111100993</name>
</gene>
<proteinExistence type="predicted"/>
<dbReference type="OrthoDB" id="6194087at2759"/>
<evidence type="ECO:0000259" key="2">
    <source>
        <dbReference type="SMART" id="SM00409"/>
    </source>
</evidence>
<evidence type="ECO:0000313" key="4">
    <source>
        <dbReference type="RefSeq" id="XP_022288901.1"/>
    </source>
</evidence>
<organism evidence="3 4">
    <name type="scientific">Crassostrea virginica</name>
    <name type="common">Eastern oyster</name>
    <dbReference type="NCBI Taxonomy" id="6565"/>
    <lineage>
        <taxon>Eukaryota</taxon>
        <taxon>Metazoa</taxon>
        <taxon>Spiralia</taxon>
        <taxon>Lophotrochozoa</taxon>
        <taxon>Mollusca</taxon>
        <taxon>Bivalvia</taxon>
        <taxon>Autobranchia</taxon>
        <taxon>Pteriomorphia</taxon>
        <taxon>Ostreida</taxon>
        <taxon>Ostreoidea</taxon>
        <taxon>Ostreidae</taxon>
        <taxon>Crassostrea</taxon>
    </lineage>
</organism>
<keyword evidence="1" id="KW-1133">Transmembrane helix</keyword>
<keyword evidence="1" id="KW-0472">Membrane</keyword>
<feature type="domain" description="Immunoglobulin" evidence="2">
    <location>
        <begin position="3664"/>
        <end position="3776"/>
    </location>
</feature>